<feature type="compositionally biased region" description="Basic and acidic residues" evidence="1">
    <location>
        <begin position="119"/>
        <end position="128"/>
    </location>
</feature>
<sequence length="171" mass="20328">MIEVHGEDLKRIPRSLKSTGVMVDHFIFGMQGVPKEAFEMKVKELQAKYPSRKIRIPEELEKMAESQDGIVKSQKVEAPKPRRTFTSSVDAGSLNIQGGKRRIPDRDRESFYQHKRHSRDNPRHFDRDHHHHHDSYRGGNRRDTSHHQPHSRQQYSSDRHDRRQDFRRFSK</sequence>
<comment type="caution">
    <text evidence="2">The sequence shown here is derived from an EMBL/GenBank/DDBJ whole genome shotgun (WGS) entry which is preliminary data.</text>
</comment>
<keyword evidence="3" id="KW-1185">Reference proteome</keyword>
<feature type="region of interest" description="Disordered" evidence="1">
    <location>
        <begin position="64"/>
        <end position="171"/>
    </location>
</feature>
<feature type="compositionally biased region" description="Polar residues" evidence="1">
    <location>
        <begin position="84"/>
        <end position="96"/>
    </location>
</feature>
<feature type="compositionally biased region" description="Basic and acidic residues" evidence="1">
    <location>
        <begin position="102"/>
        <end position="112"/>
    </location>
</feature>
<evidence type="ECO:0000313" key="3">
    <source>
        <dbReference type="Proteomes" id="UP001057375"/>
    </source>
</evidence>
<gene>
    <name evidence="2" type="ORF">ADUPG1_000508</name>
</gene>
<organism evidence="2 3">
    <name type="scientific">Aduncisulcus paluster</name>
    <dbReference type="NCBI Taxonomy" id="2918883"/>
    <lineage>
        <taxon>Eukaryota</taxon>
        <taxon>Metamonada</taxon>
        <taxon>Carpediemonas-like organisms</taxon>
        <taxon>Aduncisulcus</taxon>
    </lineage>
</organism>
<protein>
    <submittedName>
        <fullName evidence="2">Uncharacterized protein</fullName>
    </submittedName>
</protein>
<name>A0ABQ5K6L3_9EUKA</name>
<evidence type="ECO:0000313" key="2">
    <source>
        <dbReference type="EMBL" id="GKT28211.1"/>
    </source>
</evidence>
<proteinExistence type="predicted"/>
<accession>A0ABQ5K6L3</accession>
<feature type="compositionally biased region" description="Basic and acidic residues" evidence="1">
    <location>
        <begin position="157"/>
        <end position="171"/>
    </location>
</feature>
<evidence type="ECO:0000256" key="1">
    <source>
        <dbReference type="SAM" id="MobiDB-lite"/>
    </source>
</evidence>
<dbReference type="Proteomes" id="UP001057375">
    <property type="component" value="Unassembled WGS sequence"/>
</dbReference>
<reference evidence="2" key="1">
    <citation type="submission" date="2022-03" db="EMBL/GenBank/DDBJ databases">
        <title>Draft genome sequence of Aduncisulcus paluster, a free-living microaerophilic Fornicata.</title>
        <authorList>
            <person name="Yuyama I."/>
            <person name="Kume K."/>
            <person name="Tamura T."/>
            <person name="Inagaki Y."/>
            <person name="Hashimoto T."/>
        </authorList>
    </citation>
    <scope>NUCLEOTIDE SEQUENCE</scope>
    <source>
        <strain evidence="2">NY0171</strain>
    </source>
</reference>
<dbReference type="EMBL" id="BQXS01000188">
    <property type="protein sequence ID" value="GKT28211.1"/>
    <property type="molecule type" value="Genomic_DNA"/>
</dbReference>